<keyword evidence="7" id="KW-1185">Reference proteome</keyword>
<protein>
    <recommendedName>
        <fullName evidence="4">Nitrogenase-stabilizing/protective protein NifW</fullName>
    </recommendedName>
</protein>
<evidence type="ECO:0000256" key="1">
    <source>
        <dbReference type="ARBA" id="ARBA00002247"/>
    </source>
</evidence>
<evidence type="ECO:0000256" key="2">
    <source>
        <dbReference type="ARBA" id="ARBA00008351"/>
    </source>
</evidence>
<dbReference type="Pfam" id="PF03206">
    <property type="entry name" value="NifW"/>
    <property type="match status" value="1"/>
</dbReference>
<organism evidence="6 7">
    <name type="scientific">Affinibrenneria salicis</name>
    <dbReference type="NCBI Taxonomy" id="2590031"/>
    <lineage>
        <taxon>Bacteria</taxon>
        <taxon>Pseudomonadati</taxon>
        <taxon>Pseudomonadota</taxon>
        <taxon>Gammaproteobacteria</taxon>
        <taxon>Enterobacterales</taxon>
        <taxon>Pectobacteriaceae</taxon>
        <taxon>Affinibrenneria</taxon>
    </lineage>
</organism>
<keyword evidence="5" id="KW-0535">Nitrogen fixation</keyword>
<evidence type="ECO:0000256" key="3">
    <source>
        <dbReference type="ARBA" id="ARBA00011284"/>
    </source>
</evidence>
<dbReference type="GO" id="GO:0009399">
    <property type="term" value="P:nitrogen fixation"/>
    <property type="evidence" value="ECO:0007669"/>
    <property type="project" value="InterPro"/>
</dbReference>
<evidence type="ECO:0000313" key="6">
    <source>
        <dbReference type="EMBL" id="KAA8996874.1"/>
    </source>
</evidence>
<comment type="similarity">
    <text evidence="2">Belongs to the NifW family.</text>
</comment>
<evidence type="ECO:0000256" key="4">
    <source>
        <dbReference type="ARBA" id="ARBA00016274"/>
    </source>
</evidence>
<dbReference type="AlphaFoldDB" id="A0A5J5FTL0"/>
<dbReference type="InterPro" id="IPR004893">
    <property type="entry name" value="NifW"/>
</dbReference>
<evidence type="ECO:0000313" key="7">
    <source>
        <dbReference type="Proteomes" id="UP000335415"/>
    </source>
</evidence>
<name>A0A5J5FTL0_9GAMM</name>
<dbReference type="EMBL" id="VYKJ01000012">
    <property type="protein sequence ID" value="KAA8996874.1"/>
    <property type="molecule type" value="Genomic_DNA"/>
</dbReference>
<comment type="subunit">
    <text evidence="3">Homotrimer; associates with NifD.</text>
</comment>
<comment type="caution">
    <text evidence="6">The sequence shown here is derived from an EMBL/GenBank/DDBJ whole genome shotgun (WGS) entry which is preliminary data.</text>
</comment>
<reference evidence="6 7" key="1">
    <citation type="submission" date="2019-09" db="EMBL/GenBank/DDBJ databases">
        <authorList>
            <person name="Li Y."/>
        </authorList>
    </citation>
    <scope>NUCLEOTIDE SEQUENCE [LARGE SCALE GENOMIC DNA]</scope>
    <source>
        <strain evidence="6 7">L3-3HA</strain>
    </source>
</reference>
<gene>
    <name evidence="6" type="ORF">FJU30_19630</name>
</gene>
<dbReference type="RefSeq" id="WP_150436674.1">
    <property type="nucleotide sequence ID" value="NZ_VYKJ01000012.1"/>
</dbReference>
<dbReference type="OrthoDB" id="9811868at2"/>
<evidence type="ECO:0000256" key="5">
    <source>
        <dbReference type="ARBA" id="ARBA00023231"/>
    </source>
</evidence>
<comment type="function">
    <text evidence="1">May protect the nitrogenase Fe-Mo protein from oxidative damage.</text>
</comment>
<proteinExistence type="inferred from homology"/>
<accession>A0A5J5FTL0</accession>
<dbReference type="Proteomes" id="UP000335415">
    <property type="component" value="Unassembled WGS sequence"/>
</dbReference>
<sequence length="90" mass="10309">MEWFYRLPGVAALDSAESFFIFFAVPYDADLLRRRQLLVLLTFRQRLAACIPLRNGLEQQTDADWQRARRLLAESYQQSVADAATAGDGR</sequence>